<dbReference type="SUPFAM" id="SSF46785">
    <property type="entry name" value="Winged helix' DNA-binding domain"/>
    <property type="match status" value="1"/>
</dbReference>
<dbReference type="InterPro" id="IPR036390">
    <property type="entry name" value="WH_DNA-bd_sf"/>
</dbReference>
<dbReference type="PANTHER" id="PTHR11467">
    <property type="entry name" value="HISTONE H1"/>
    <property type="match status" value="1"/>
</dbReference>
<dbReference type="CDD" id="cd00073">
    <property type="entry name" value="H15"/>
    <property type="match status" value="1"/>
</dbReference>
<evidence type="ECO:0000256" key="3">
    <source>
        <dbReference type="ARBA" id="ARBA00004474"/>
    </source>
</evidence>
<dbReference type="GO" id="GO:0003690">
    <property type="term" value="F:double-stranded DNA binding"/>
    <property type="evidence" value="ECO:0007669"/>
    <property type="project" value="TreeGrafter"/>
</dbReference>
<evidence type="ECO:0000313" key="11">
    <source>
        <dbReference type="Proteomes" id="UP000218209"/>
    </source>
</evidence>
<gene>
    <name evidence="10" type="ORF">BU14_0164s0012</name>
</gene>
<dbReference type="GO" id="GO:0030527">
    <property type="term" value="F:structural constituent of chromatin"/>
    <property type="evidence" value="ECO:0007669"/>
    <property type="project" value="InterPro"/>
</dbReference>
<dbReference type="Proteomes" id="UP000218209">
    <property type="component" value="Unassembled WGS sequence"/>
</dbReference>
<dbReference type="PROSITE" id="PS51504">
    <property type="entry name" value="H15"/>
    <property type="match status" value="1"/>
</dbReference>
<dbReference type="Gene3D" id="1.10.10.10">
    <property type="entry name" value="Winged helix-like DNA-binding domain superfamily/Winged helix DNA-binding domain"/>
    <property type="match status" value="1"/>
</dbReference>
<proteinExistence type="inferred from homology"/>
<comment type="similarity">
    <text evidence="7">Belongs to the histone H1/H5 family.</text>
</comment>
<dbReference type="SMART" id="SM00526">
    <property type="entry name" value="H15"/>
    <property type="match status" value="1"/>
</dbReference>
<keyword evidence="4 7" id="KW-0158">Chromosome</keyword>
<dbReference type="InterPro" id="IPR005818">
    <property type="entry name" value="Histone_H1/H5_H15"/>
</dbReference>
<sequence length="162" mass="16815">MATKAKSAVAKKSHPTYSVMTAEAVKALKERSGSSLPAVTKYITTTYAIDVNKYALNKALRDGVSDGKLIKIKASYKLPATVKEAAPKKKKAAPAAAAAKAAPKKKTVKKAAPPAATKTKRAAPTKAKAPTKKAASTGPKKAITKKTKSATTKSPRKAKASK</sequence>
<organism evidence="10 11">
    <name type="scientific">Porphyra umbilicalis</name>
    <name type="common">Purple laver</name>
    <name type="synonym">Red alga</name>
    <dbReference type="NCBI Taxonomy" id="2786"/>
    <lineage>
        <taxon>Eukaryota</taxon>
        <taxon>Rhodophyta</taxon>
        <taxon>Bangiophyceae</taxon>
        <taxon>Bangiales</taxon>
        <taxon>Bangiaceae</taxon>
        <taxon>Porphyra</taxon>
    </lineage>
</organism>
<dbReference type="InterPro" id="IPR005819">
    <property type="entry name" value="H1/H5"/>
</dbReference>
<keyword evidence="11" id="KW-1185">Reference proteome</keyword>
<dbReference type="PRINTS" id="PR00624">
    <property type="entry name" value="HISTONEH5"/>
</dbReference>
<evidence type="ECO:0000256" key="4">
    <source>
        <dbReference type="ARBA" id="ARBA00022454"/>
    </source>
</evidence>
<evidence type="ECO:0000259" key="9">
    <source>
        <dbReference type="PROSITE" id="PS51504"/>
    </source>
</evidence>
<accession>A0A1X6P835</accession>
<dbReference type="GO" id="GO:0006334">
    <property type="term" value="P:nucleosome assembly"/>
    <property type="evidence" value="ECO:0007669"/>
    <property type="project" value="InterPro"/>
</dbReference>
<feature type="compositionally biased region" description="Low complexity" evidence="8">
    <location>
        <begin position="124"/>
        <end position="141"/>
    </location>
</feature>
<dbReference type="GO" id="GO:0000786">
    <property type="term" value="C:nucleosome"/>
    <property type="evidence" value="ECO:0007669"/>
    <property type="project" value="InterPro"/>
</dbReference>
<dbReference type="AlphaFoldDB" id="A0A1X6P835"/>
<dbReference type="InterPro" id="IPR036388">
    <property type="entry name" value="WH-like_DNA-bd_sf"/>
</dbReference>
<name>A0A1X6P835_PORUM</name>
<evidence type="ECO:0000256" key="2">
    <source>
        <dbReference type="ARBA" id="ARBA00004286"/>
    </source>
</evidence>
<evidence type="ECO:0000256" key="7">
    <source>
        <dbReference type="RuleBase" id="RU003894"/>
    </source>
</evidence>
<comment type="subcellular location">
    <subcellularLocation>
        <location evidence="2">Chromosome</location>
    </subcellularLocation>
    <subcellularLocation>
        <location evidence="1 7">Nucleus</location>
    </subcellularLocation>
    <subcellularLocation>
        <location evidence="3">Plastid</location>
    </subcellularLocation>
</comment>
<dbReference type="GO" id="GO:0030261">
    <property type="term" value="P:chromosome condensation"/>
    <property type="evidence" value="ECO:0007669"/>
    <property type="project" value="TreeGrafter"/>
</dbReference>
<dbReference type="PANTHER" id="PTHR11467:SF36">
    <property type="entry name" value="HISTONE 24-RELATED"/>
    <property type="match status" value="1"/>
</dbReference>
<evidence type="ECO:0000256" key="1">
    <source>
        <dbReference type="ARBA" id="ARBA00004123"/>
    </source>
</evidence>
<dbReference type="GO" id="GO:0045910">
    <property type="term" value="P:negative regulation of DNA recombination"/>
    <property type="evidence" value="ECO:0007669"/>
    <property type="project" value="TreeGrafter"/>
</dbReference>
<evidence type="ECO:0000256" key="8">
    <source>
        <dbReference type="SAM" id="MobiDB-lite"/>
    </source>
</evidence>
<feature type="compositionally biased region" description="Basic residues" evidence="8">
    <location>
        <begin position="142"/>
        <end position="162"/>
    </location>
</feature>
<evidence type="ECO:0000256" key="5">
    <source>
        <dbReference type="ARBA" id="ARBA00023125"/>
    </source>
</evidence>
<feature type="region of interest" description="Disordered" evidence="8">
    <location>
        <begin position="83"/>
        <end position="162"/>
    </location>
</feature>
<keyword evidence="5 7" id="KW-0238">DNA-binding</keyword>
<dbReference type="OrthoDB" id="1110759at2759"/>
<feature type="domain" description="H15" evidence="9">
    <location>
        <begin position="13"/>
        <end position="80"/>
    </location>
</feature>
<dbReference type="GO" id="GO:0005634">
    <property type="term" value="C:nucleus"/>
    <property type="evidence" value="ECO:0007669"/>
    <property type="project" value="UniProtKB-SubCell"/>
</dbReference>
<evidence type="ECO:0000256" key="6">
    <source>
        <dbReference type="ARBA" id="ARBA00023242"/>
    </source>
</evidence>
<keyword evidence="6 7" id="KW-0539">Nucleus</keyword>
<dbReference type="GO" id="GO:0009536">
    <property type="term" value="C:plastid"/>
    <property type="evidence" value="ECO:0007669"/>
    <property type="project" value="UniProtKB-SubCell"/>
</dbReference>
<evidence type="ECO:0000313" key="10">
    <source>
        <dbReference type="EMBL" id="OSX77051.1"/>
    </source>
</evidence>
<dbReference type="EMBL" id="KV918847">
    <property type="protein sequence ID" value="OSX77051.1"/>
    <property type="molecule type" value="Genomic_DNA"/>
</dbReference>
<protein>
    <recommendedName>
        <fullName evidence="9">H15 domain-containing protein</fullName>
    </recommendedName>
</protein>
<reference evidence="10 11" key="1">
    <citation type="submission" date="2017-03" db="EMBL/GenBank/DDBJ databases">
        <title>WGS assembly of Porphyra umbilicalis.</title>
        <authorList>
            <person name="Brawley S.H."/>
            <person name="Blouin N.A."/>
            <person name="Ficko-Blean E."/>
            <person name="Wheeler G.L."/>
            <person name="Lohr M."/>
            <person name="Goodson H.V."/>
            <person name="Jenkins J.W."/>
            <person name="Blaby-Haas C.E."/>
            <person name="Helliwell K.E."/>
            <person name="Chan C."/>
            <person name="Marriage T."/>
            <person name="Bhattacharya D."/>
            <person name="Klein A.S."/>
            <person name="Badis Y."/>
            <person name="Brodie J."/>
            <person name="Cao Y."/>
            <person name="Collen J."/>
            <person name="Dittami S.M."/>
            <person name="Gachon C.M."/>
            <person name="Green B.R."/>
            <person name="Karpowicz S."/>
            <person name="Kim J.W."/>
            <person name="Kudahl U."/>
            <person name="Lin S."/>
            <person name="Michel G."/>
            <person name="Mittag M."/>
            <person name="Olson B.J."/>
            <person name="Pangilinan J."/>
            <person name="Peng Y."/>
            <person name="Qiu H."/>
            <person name="Shu S."/>
            <person name="Singer J.T."/>
            <person name="Smith A.G."/>
            <person name="Sprecher B.N."/>
            <person name="Wagner V."/>
            <person name="Wang W."/>
            <person name="Wang Z.-Y."/>
            <person name="Yan J."/>
            <person name="Yarish C."/>
            <person name="Zoeuner-Riek S."/>
            <person name="Zhuang Y."/>
            <person name="Zou Y."/>
            <person name="Lindquist E.A."/>
            <person name="Grimwood J."/>
            <person name="Barry K."/>
            <person name="Rokhsar D.S."/>
            <person name="Schmutz J."/>
            <person name="Stiller J.W."/>
            <person name="Grossman A.R."/>
            <person name="Prochnik S.E."/>
        </authorList>
    </citation>
    <scope>NUCLEOTIDE SEQUENCE [LARGE SCALE GENOMIC DNA]</scope>
    <source>
        <strain evidence="10">4086291</strain>
    </source>
</reference>
<dbReference type="Pfam" id="PF00538">
    <property type="entry name" value="Linker_histone"/>
    <property type="match status" value="1"/>
</dbReference>
<dbReference type="GO" id="GO:0031492">
    <property type="term" value="F:nucleosomal DNA binding"/>
    <property type="evidence" value="ECO:0007669"/>
    <property type="project" value="TreeGrafter"/>
</dbReference>